<reference evidence="1 2" key="1">
    <citation type="submission" date="2024-12" db="EMBL/GenBank/DDBJ databases">
        <title>Forecasting of Potato common scab and diversities of Pathogenic streptomyces spp. in china.</title>
        <authorList>
            <person name="Handique U."/>
            <person name="Wu J."/>
        </authorList>
    </citation>
    <scope>NUCLEOTIDE SEQUENCE [LARGE SCALE GENOMIC DNA]</scope>
    <source>
        <strain evidence="1 2">ZRIMU1585</strain>
    </source>
</reference>
<dbReference type="Proteomes" id="UP001631993">
    <property type="component" value="Unassembled WGS sequence"/>
</dbReference>
<comment type="caution">
    <text evidence="1">The sequence shown here is derived from an EMBL/GenBank/DDBJ whole genome shotgun (WGS) entry which is preliminary data.</text>
</comment>
<evidence type="ECO:0000313" key="1">
    <source>
        <dbReference type="EMBL" id="MFM9653719.1"/>
    </source>
</evidence>
<accession>A0ABW9J2Z2</accession>
<feature type="non-terminal residue" evidence="1">
    <location>
        <position position="92"/>
    </location>
</feature>
<organism evidence="1 2">
    <name type="scientific">Streptomyces galilaeus</name>
    <dbReference type="NCBI Taxonomy" id="33899"/>
    <lineage>
        <taxon>Bacteria</taxon>
        <taxon>Bacillati</taxon>
        <taxon>Actinomycetota</taxon>
        <taxon>Actinomycetes</taxon>
        <taxon>Kitasatosporales</taxon>
        <taxon>Streptomycetaceae</taxon>
        <taxon>Streptomyces</taxon>
    </lineage>
</organism>
<proteinExistence type="predicted"/>
<evidence type="ECO:0000313" key="2">
    <source>
        <dbReference type="Proteomes" id="UP001631993"/>
    </source>
</evidence>
<keyword evidence="2" id="KW-1185">Reference proteome</keyword>
<dbReference type="RefSeq" id="WP_409097949.1">
    <property type="nucleotide sequence ID" value="NZ_JBJVNE010000262.1"/>
</dbReference>
<protein>
    <submittedName>
        <fullName evidence="1">Uncharacterized protein</fullName>
    </submittedName>
</protein>
<dbReference type="EMBL" id="JBJVNE010000262">
    <property type="protein sequence ID" value="MFM9653719.1"/>
    <property type="molecule type" value="Genomic_DNA"/>
</dbReference>
<sequence>SLNLSNKKDVTFQPEKLKKYLVFNFPTNDYKRFVKDYKAGNIPDSIFKLTIDKRKIDLSDFKYLENDDILEVLVAIDLQNNLIVVPNANNNA</sequence>
<gene>
    <name evidence="1" type="ORF">ACKI1S_47760</name>
</gene>
<feature type="non-terminal residue" evidence="1">
    <location>
        <position position="1"/>
    </location>
</feature>
<name>A0ABW9J2Z2_STRGJ</name>